<evidence type="ECO:0000256" key="2">
    <source>
        <dbReference type="ARBA" id="ARBA00022679"/>
    </source>
</evidence>
<feature type="region of interest" description="Disordered" evidence="5">
    <location>
        <begin position="1"/>
        <end position="25"/>
    </location>
</feature>
<comment type="pathway">
    <text evidence="1">Secondary metabolite biosynthesis.</text>
</comment>
<dbReference type="EMBL" id="LUGG01000001">
    <property type="protein sequence ID" value="OBZ78824.1"/>
    <property type="molecule type" value="Genomic_DNA"/>
</dbReference>
<sequence length="321" mass="35344">MTTVDMKTQDSTEAPPELSGKSGDSQLGASFAYTSITDEDLAFVGSIAGIQDAEALKKHILTVQEEAYAVHPYPCIRRFTFLRVKLSPSILLDVGCCFGNDACNLPRTLGRISQSPIELWDLGHKLFLSTKETFPVPFIAGDAFNPAHLEAVPPFYSPPETPVPTLSTLTSLNPLRGHVSAIHISAVFHLFDEEQQLQLARNLAGLLSPEPGSIIFGLQSSRPEKGFRVEAGVPNSHGKPMFCHNPESWTEMWDGQVFAKGTVKVDAILKEMERNDLQPVNGGRFWVMIWCVTRLCITSLTWPASAYRLFILSSVAPTRMV</sequence>
<dbReference type="AlphaFoldDB" id="A0A1C7MUY0"/>
<dbReference type="SUPFAM" id="SSF53335">
    <property type="entry name" value="S-adenosyl-L-methionine-dependent methyltransferases"/>
    <property type="match status" value="1"/>
</dbReference>
<dbReference type="OrthoDB" id="2094832at2759"/>
<keyword evidence="2" id="KW-0808">Transferase</keyword>
<feature type="compositionally biased region" description="Polar residues" evidence="5">
    <location>
        <begin position="1"/>
        <end position="12"/>
    </location>
</feature>
<gene>
    <name evidence="6" type="ORF">A0H81_00363</name>
</gene>
<reference evidence="6 7" key="1">
    <citation type="submission" date="2016-03" db="EMBL/GenBank/DDBJ databases">
        <title>Whole genome sequencing of Grifola frondosa 9006-11.</title>
        <authorList>
            <person name="Min B."/>
            <person name="Park H."/>
            <person name="Kim J.-G."/>
            <person name="Cho H."/>
            <person name="Oh Y.-L."/>
            <person name="Kong W.-S."/>
            <person name="Choi I.-G."/>
        </authorList>
    </citation>
    <scope>NUCLEOTIDE SEQUENCE [LARGE SCALE GENOMIC DNA]</scope>
    <source>
        <strain evidence="6 7">9006-11</strain>
    </source>
</reference>
<comment type="caution">
    <text evidence="6">The sequence shown here is derived from an EMBL/GenBank/DDBJ whole genome shotgun (WGS) entry which is preliminary data.</text>
</comment>
<name>A0A1C7MUY0_GRIFR</name>
<organism evidence="6 7">
    <name type="scientific">Grifola frondosa</name>
    <name type="common">Maitake</name>
    <name type="synonym">Polyporus frondosus</name>
    <dbReference type="NCBI Taxonomy" id="5627"/>
    <lineage>
        <taxon>Eukaryota</taxon>
        <taxon>Fungi</taxon>
        <taxon>Dikarya</taxon>
        <taxon>Basidiomycota</taxon>
        <taxon>Agaricomycotina</taxon>
        <taxon>Agaricomycetes</taxon>
        <taxon>Polyporales</taxon>
        <taxon>Grifolaceae</taxon>
        <taxon>Grifola</taxon>
    </lineage>
</organism>
<dbReference type="PANTHER" id="PTHR35897:SF1">
    <property type="entry name" value="METHYLTRANSFERASE AUSD"/>
    <property type="match status" value="1"/>
</dbReference>
<evidence type="ECO:0008006" key="8">
    <source>
        <dbReference type="Google" id="ProtNLM"/>
    </source>
</evidence>
<evidence type="ECO:0000313" key="7">
    <source>
        <dbReference type="Proteomes" id="UP000092993"/>
    </source>
</evidence>
<evidence type="ECO:0000256" key="5">
    <source>
        <dbReference type="SAM" id="MobiDB-lite"/>
    </source>
</evidence>
<evidence type="ECO:0000313" key="6">
    <source>
        <dbReference type="EMBL" id="OBZ78824.1"/>
    </source>
</evidence>
<dbReference type="Proteomes" id="UP000092993">
    <property type="component" value="Unassembled WGS sequence"/>
</dbReference>
<evidence type="ECO:0000256" key="4">
    <source>
        <dbReference type="ARBA" id="ARBA00038314"/>
    </source>
</evidence>
<accession>A0A1C7MUY0</accession>
<comment type="similarity">
    <text evidence="4">Belongs to the class I-like SAM-binding methyltransferase superfamily.</text>
</comment>
<keyword evidence="3" id="KW-0949">S-adenosyl-L-methionine</keyword>
<keyword evidence="7" id="KW-1185">Reference proteome</keyword>
<evidence type="ECO:0000256" key="3">
    <source>
        <dbReference type="ARBA" id="ARBA00022691"/>
    </source>
</evidence>
<dbReference type="GO" id="GO:0016740">
    <property type="term" value="F:transferase activity"/>
    <property type="evidence" value="ECO:0007669"/>
    <property type="project" value="UniProtKB-KW"/>
</dbReference>
<evidence type="ECO:0000256" key="1">
    <source>
        <dbReference type="ARBA" id="ARBA00005179"/>
    </source>
</evidence>
<dbReference type="PANTHER" id="PTHR35897">
    <property type="entry name" value="METHYLTRANSFERASE AUSD"/>
    <property type="match status" value="1"/>
</dbReference>
<dbReference type="InterPro" id="IPR051654">
    <property type="entry name" value="Meroterpenoid_MTases"/>
</dbReference>
<proteinExistence type="inferred from homology"/>
<protein>
    <recommendedName>
        <fullName evidence="8">Methyltransferase ausD</fullName>
    </recommendedName>
</protein>
<dbReference type="InterPro" id="IPR029063">
    <property type="entry name" value="SAM-dependent_MTases_sf"/>
</dbReference>
<dbReference type="OMA" id="ITHPAYA"/>
<dbReference type="STRING" id="5627.A0A1C7MUY0"/>